<proteinExistence type="predicted"/>
<evidence type="ECO:0000259" key="1">
    <source>
        <dbReference type="Pfam" id="PF13448"/>
    </source>
</evidence>
<comment type="caution">
    <text evidence="2">The sequence shown here is derived from an EMBL/GenBank/DDBJ whole genome shotgun (WGS) entry which is preliminary data.</text>
</comment>
<sequence length="887" mass="96902">MATISNLNNGIFTVSAAGNVSVDFLYDGGMNKGELAIFSLEGMENMAVGSIEFIREASRRALSNSQSGYVVVRDQTERARFTDLNQELSWEKDFNSGVYNGPQTFQMKAGSKFAMMLIADSTVAKIAQYPTSSSNVLFSFGSVDNATGKVSPQIADITGKGNTFGWEDNNTLKSNDRDFNDMVVQVLGATANAASLQDSTYSSRNWLNTGVGQELSDYANRPLFETGTFIVNGTGQVKLDYLYDGGSYQGQLAVFSLKGMEKYQQGSLAFIKEAATRALSNSTQGRILISDRQEGARFDGNVSWESNFNQGSYQGIDSFTMNAGDEVAFMLVQNGSIEEIYRQPQISYEWGKKVIFSTDQNQIVAVDNKGTLAFEDIIVGSSNSYIDYNDVVFQVQGLKSNNITNMDAVVNPNQDWRTTAIGQEVLKYSNRTIYNEGVFQVGETGTVTVDYLYDGGGYQGHLAVFSLTGMENYVPGSNAFIKEATNRALSNSQMGYILARDQQEGARFTEKMPWEANFNFGPYLGVKTFQMKAGDTFAFMLVPNTTVQEINQTPGISKSSTAWQLGKLPLFSIPEANPSVAGGQMIDIDGNGTFAFEDIPIAASNCDRDYNDVVFQIKGAKGIVQSIDNFSNFERDWRTTTTGKQLLDYANRASFDEGMFTVDQTGQVKIDFLYDGGMYSQGEVGIFSLKGMDIYKAGSDAFIQEALRRATSNSANGYVVVKDAQDGALYSDHTGVLDWEANFNAGKYQGTKTYNLQAGDTIGFVFMSNGALTDALTGQTLTNQNRPLFSMSAANLEDKVQVAEVLTGAKGAILGFDDVPLNRVPNRDFNDFVISIQGVQTLGISKIENVMAHNLNWVDTAIGQDILNHSQTGIFSSLISPSVMTLV</sequence>
<dbReference type="EMBL" id="JACJQL010000023">
    <property type="protein sequence ID" value="MBD2252795.1"/>
    <property type="molecule type" value="Genomic_DNA"/>
</dbReference>
<feature type="domain" description="DUF4114" evidence="1">
    <location>
        <begin position="107"/>
        <end position="187"/>
    </location>
</feature>
<dbReference type="InterPro" id="IPR025193">
    <property type="entry name" value="DUF4114"/>
</dbReference>
<dbReference type="Proteomes" id="UP000621307">
    <property type="component" value="Unassembled WGS sequence"/>
</dbReference>
<dbReference type="RefSeq" id="WP_190568370.1">
    <property type="nucleotide sequence ID" value="NZ_JACJQL010000023.1"/>
</dbReference>
<feature type="domain" description="DUF4114" evidence="1">
    <location>
        <begin position="531"/>
        <end position="619"/>
    </location>
</feature>
<name>A0ABR8BG91_9NOSO</name>
<evidence type="ECO:0000313" key="3">
    <source>
        <dbReference type="Proteomes" id="UP000621307"/>
    </source>
</evidence>
<keyword evidence="3" id="KW-1185">Reference proteome</keyword>
<feature type="domain" description="DUF4114" evidence="1">
    <location>
        <begin position="756"/>
        <end position="838"/>
    </location>
</feature>
<protein>
    <submittedName>
        <fullName evidence="2">DUF4114 domain-containing protein</fullName>
    </submittedName>
</protein>
<organism evidence="2 3">
    <name type="scientific">Nostoc parmelioides FACHB-3921</name>
    <dbReference type="NCBI Taxonomy" id="2692909"/>
    <lineage>
        <taxon>Bacteria</taxon>
        <taxon>Bacillati</taxon>
        <taxon>Cyanobacteriota</taxon>
        <taxon>Cyanophyceae</taxon>
        <taxon>Nostocales</taxon>
        <taxon>Nostocaceae</taxon>
        <taxon>Nostoc</taxon>
    </lineage>
</organism>
<evidence type="ECO:0000313" key="2">
    <source>
        <dbReference type="EMBL" id="MBD2252795.1"/>
    </source>
</evidence>
<accession>A0ABR8BG91</accession>
<gene>
    <name evidence="2" type="ORF">H6G14_16025</name>
</gene>
<dbReference type="Pfam" id="PF13448">
    <property type="entry name" value="DUF4114"/>
    <property type="match status" value="4"/>
</dbReference>
<feature type="domain" description="DUF4114" evidence="1">
    <location>
        <begin position="321"/>
        <end position="397"/>
    </location>
</feature>
<reference evidence="2 3" key="1">
    <citation type="journal article" date="2020" name="ISME J.">
        <title>Comparative genomics reveals insights into cyanobacterial evolution and habitat adaptation.</title>
        <authorList>
            <person name="Chen M.Y."/>
            <person name="Teng W.K."/>
            <person name="Zhao L."/>
            <person name="Hu C.X."/>
            <person name="Zhou Y.K."/>
            <person name="Han B.P."/>
            <person name="Song L.R."/>
            <person name="Shu W.S."/>
        </authorList>
    </citation>
    <scope>NUCLEOTIDE SEQUENCE [LARGE SCALE GENOMIC DNA]</scope>
    <source>
        <strain evidence="2 3">FACHB-3921</strain>
    </source>
</reference>